<protein>
    <submittedName>
        <fullName evidence="1">Uncharacterized protein</fullName>
    </submittedName>
</protein>
<name>A0A8I1KI57_9HYPH</name>
<reference evidence="1 2" key="1">
    <citation type="submission" date="2020-12" db="EMBL/GenBank/DDBJ databases">
        <title>Revised draft genomes of Rhodomicrobium vannielii ATCC 17100 and Rhodomicrobium udaipurense JA643.</title>
        <authorList>
            <person name="Conners E.M."/>
            <person name="Davenport E.J."/>
            <person name="Bose A."/>
        </authorList>
    </citation>
    <scope>NUCLEOTIDE SEQUENCE [LARGE SCALE GENOMIC DNA]</scope>
    <source>
        <strain evidence="1 2">JA643</strain>
    </source>
</reference>
<dbReference type="SUPFAM" id="SSF53335">
    <property type="entry name" value="S-adenosyl-L-methionine-dependent methyltransferases"/>
    <property type="match status" value="1"/>
</dbReference>
<dbReference type="InterPro" id="IPR029063">
    <property type="entry name" value="SAM-dependent_MTases_sf"/>
</dbReference>
<dbReference type="Proteomes" id="UP000623250">
    <property type="component" value="Unassembled WGS sequence"/>
</dbReference>
<sequence length="300" mass="33971">MKVAAKVYRLANRALDRVGLTLVSASRDFDCRLTDEENERRVTEGLAKLVNEWLERQTLFEVRAFVTGDHAHRFYRAYLSSPFRSRFGGSRFNNLFALYAVAKAYDPEVILDSGTYEGASAWALRSGCPSANLLSFDIDLKRLLQRSEGVTYVERDWAEYIRPGDPLTKKKILAYFDDHVDQARRLLEARERSVEVAIFDDDFPVTSFAEMAHGGAALPKIEFVLDDDLRSTDVLRWTANGRNHEWTVDAAYLDRARAAILDTDRMPQTAFVTGIHQTPYRVVRLRSASPTPASAPALSE</sequence>
<proteinExistence type="predicted"/>
<dbReference type="AlphaFoldDB" id="A0A8I1KI57"/>
<accession>A0A8I1KI57</accession>
<evidence type="ECO:0000313" key="2">
    <source>
        <dbReference type="Proteomes" id="UP000623250"/>
    </source>
</evidence>
<evidence type="ECO:0000313" key="1">
    <source>
        <dbReference type="EMBL" id="MBJ7544390.1"/>
    </source>
</evidence>
<dbReference type="Gene3D" id="3.40.50.150">
    <property type="entry name" value="Vaccinia Virus protein VP39"/>
    <property type="match status" value="1"/>
</dbReference>
<keyword evidence="2" id="KW-1185">Reference proteome</keyword>
<comment type="caution">
    <text evidence="1">The sequence shown here is derived from an EMBL/GenBank/DDBJ whole genome shotgun (WGS) entry which is preliminary data.</text>
</comment>
<dbReference type="EMBL" id="JAEMUK010000078">
    <property type="protein sequence ID" value="MBJ7544390.1"/>
    <property type="molecule type" value="Genomic_DNA"/>
</dbReference>
<organism evidence="1 2">
    <name type="scientific">Rhodomicrobium udaipurense</name>
    <dbReference type="NCBI Taxonomy" id="1202716"/>
    <lineage>
        <taxon>Bacteria</taxon>
        <taxon>Pseudomonadati</taxon>
        <taxon>Pseudomonadota</taxon>
        <taxon>Alphaproteobacteria</taxon>
        <taxon>Hyphomicrobiales</taxon>
        <taxon>Hyphomicrobiaceae</taxon>
        <taxon>Rhodomicrobium</taxon>
    </lineage>
</organism>
<gene>
    <name evidence="1" type="ORF">JDN41_12615</name>
</gene>
<dbReference type="RefSeq" id="WP_052037343.1">
    <property type="nucleotide sequence ID" value="NZ_JAEMUK010000078.1"/>
</dbReference>